<dbReference type="AlphaFoldDB" id="A0A7J9EFQ0"/>
<proteinExistence type="predicted"/>
<name>A0A7J9EFQ0_9ROSI</name>
<evidence type="ECO:0000313" key="2">
    <source>
        <dbReference type="EMBL" id="MBA0771866.1"/>
    </source>
</evidence>
<keyword evidence="3" id="KW-1185">Reference proteome</keyword>
<evidence type="ECO:0000256" key="1">
    <source>
        <dbReference type="SAM" id="MobiDB-lite"/>
    </source>
</evidence>
<feature type="region of interest" description="Disordered" evidence="1">
    <location>
        <begin position="1"/>
        <end position="28"/>
    </location>
</feature>
<accession>A0A7J9EFQ0</accession>
<comment type="caution">
    <text evidence="2">The sequence shown here is derived from an EMBL/GenBank/DDBJ whole genome shotgun (WGS) entry which is preliminary data.</text>
</comment>
<dbReference type="Proteomes" id="UP000593568">
    <property type="component" value="Unassembled WGS sequence"/>
</dbReference>
<gene>
    <name evidence="2" type="ORF">Gotri_007332</name>
</gene>
<protein>
    <submittedName>
        <fullName evidence="2">Uncharacterized protein</fullName>
    </submittedName>
</protein>
<dbReference type="EMBL" id="JABEZW010000008">
    <property type="protein sequence ID" value="MBA0771866.1"/>
    <property type="molecule type" value="Genomic_DNA"/>
</dbReference>
<sequence>MDVDSAEGRNASFKDMLMGGSEKEKSVGESLEAADIELGEGDVISGSVDGVPSIKFSKRVCSLLEKSTGRTIECEGLPNICYLYRRYGYLKENCSNGESTNTGMENMSSDRDGNKVAEEMVSKEDFGSWMVVEIDLGDILGKRRQVGIGMLL</sequence>
<reference evidence="2 3" key="1">
    <citation type="journal article" date="2019" name="Genome Biol. Evol.">
        <title>Insights into the evolution of the New World diploid cottons (Gossypium, subgenus Houzingenia) based on genome sequencing.</title>
        <authorList>
            <person name="Grover C.E."/>
            <person name="Arick M.A. 2nd"/>
            <person name="Thrash A."/>
            <person name="Conover J.L."/>
            <person name="Sanders W.S."/>
            <person name="Peterson D.G."/>
            <person name="Frelichowski J.E."/>
            <person name="Scheffler J.A."/>
            <person name="Scheffler B.E."/>
            <person name="Wendel J.F."/>
        </authorList>
    </citation>
    <scope>NUCLEOTIDE SEQUENCE [LARGE SCALE GENOMIC DNA]</scope>
    <source>
        <strain evidence="2">8</strain>
        <tissue evidence="2">Leaf</tissue>
    </source>
</reference>
<evidence type="ECO:0000313" key="3">
    <source>
        <dbReference type="Proteomes" id="UP000593568"/>
    </source>
</evidence>
<organism evidence="2 3">
    <name type="scientific">Gossypium trilobum</name>
    <dbReference type="NCBI Taxonomy" id="34281"/>
    <lineage>
        <taxon>Eukaryota</taxon>
        <taxon>Viridiplantae</taxon>
        <taxon>Streptophyta</taxon>
        <taxon>Embryophyta</taxon>
        <taxon>Tracheophyta</taxon>
        <taxon>Spermatophyta</taxon>
        <taxon>Magnoliopsida</taxon>
        <taxon>eudicotyledons</taxon>
        <taxon>Gunneridae</taxon>
        <taxon>Pentapetalae</taxon>
        <taxon>rosids</taxon>
        <taxon>malvids</taxon>
        <taxon>Malvales</taxon>
        <taxon>Malvaceae</taxon>
        <taxon>Malvoideae</taxon>
        <taxon>Gossypium</taxon>
    </lineage>
</organism>